<dbReference type="Proteomes" id="UP001165395">
    <property type="component" value="Unassembled WGS sequence"/>
</dbReference>
<dbReference type="Pfam" id="PF02492">
    <property type="entry name" value="cobW"/>
    <property type="match status" value="1"/>
</dbReference>
<gene>
    <name evidence="2" type="ORF">LIN78_00970</name>
</gene>
<name>A0ABS8D1S0_9NEIS</name>
<dbReference type="PANTHER" id="PTHR13748">
    <property type="entry name" value="COBW-RELATED"/>
    <property type="match status" value="1"/>
</dbReference>
<dbReference type="Gene3D" id="3.40.50.300">
    <property type="entry name" value="P-loop containing nucleotide triphosphate hydrolases"/>
    <property type="match status" value="1"/>
</dbReference>
<dbReference type="PANTHER" id="PTHR13748:SF46">
    <property type="entry name" value="ZINC CHAPERONE YEIR"/>
    <property type="match status" value="1"/>
</dbReference>
<reference evidence="2" key="1">
    <citation type="submission" date="2021-10" db="EMBL/GenBank/DDBJ databases">
        <title>The complete genome sequence of Leeia sp. TBRC 13508.</title>
        <authorList>
            <person name="Charoenyingcharoen P."/>
            <person name="Yukphan P."/>
        </authorList>
    </citation>
    <scope>NUCLEOTIDE SEQUENCE</scope>
    <source>
        <strain evidence="2">TBRC 13508</strain>
    </source>
</reference>
<dbReference type="RefSeq" id="WP_227177589.1">
    <property type="nucleotide sequence ID" value="NZ_JAJBZT010000001.1"/>
</dbReference>
<dbReference type="InterPro" id="IPR003495">
    <property type="entry name" value="CobW/HypB/UreG_nucleotide-bd"/>
</dbReference>
<evidence type="ECO:0000313" key="2">
    <source>
        <dbReference type="EMBL" id="MCB6182127.1"/>
    </source>
</evidence>
<dbReference type="InterPro" id="IPR027417">
    <property type="entry name" value="P-loop_NTPase"/>
</dbReference>
<dbReference type="InterPro" id="IPR051316">
    <property type="entry name" value="Zinc-reg_GTPase_activator"/>
</dbReference>
<dbReference type="SUPFAM" id="SSF52540">
    <property type="entry name" value="P-loop containing nucleoside triphosphate hydrolases"/>
    <property type="match status" value="1"/>
</dbReference>
<protein>
    <recommendedName>
        <fullName evidence="1">CobW/HypB/UreG nucleotide-binding domain-containing protein</fullName>
    </recommendedName>
</protein>
<evidence type="ECO:0000313" key="3">
    <source>
        <dbReference type="Proteomes" id="UP001165395"/>
    </source>
</evidence>
<comment type="caution">
    <text evidence="2">The sequence shown here is derived from an EMBL/GenBank/DDBJ whole genome shotgun (WGS) entry which is preliminary data.</text>
</comment>
<proteinExistence type="predicted"/>
<accession>A0ABS8D1S0</accession>
<sequence length="343" mass="37726">MTKASVQLISGFLGAGKTSFISALLHHRPNTLKVAVIINEVASIGVDGSLLSAESASGQIEIKQIAGGCICCTNGPLVRTTLIRILKDVQPDIILIEPSGLGEPSAIYRLITEQSFKNHLTVLPSICVISAASLADQRYLEHPVFKEQATFAKHWLITRIESEANTELLINKFAKTQNPNQIQFAPTLASLDQLAEAYWQQLPTLTVDDSCGIEELALSPISPRLPEPKSNQWLIQEQSHGITASIQSSQCIPFVQQDLVVSQITHLIESNTTHLWRAKGALRFSDEQSSLFQLANDKLAWQHHQITTNTTSLIAFIFAKETSMQAIQLFTEQLNAILAILKD</sequence>
<keyword evidence="3" id="KW-1185">Reference proteome</keyword>
<evidence type="ECO:0000259" key="1">
    <source>
        <dbReference type="Pfam" id="PF02492"/>
    </source>
</evidence>
<organism evidence="2 3">
    <name type="scientific">Leeia speluncae</name>
    <dbReference type="NCBI Taxonomy" id="2884804"/>
    <lineage>
        <taxon>Bacteria</taxon>
        <taxon>Pseudomonadati</taxon>
        <taxon>Pseudomonadota</taxon>
        <taxon>Betaproteobacteria</taxon>
        <taxon>Neisseriales</taxon>
        <taxon>Leeiaceae</taxon>
        <taxon>Leeia</taxon>
    </lineage>
</organism>
<feature type="domain" description="CobW/HypB/UreG nucleotide-binding" evidence="1">
    <location>
        <begin position="6"/>
        <end position="168"/>
    </location>
</feature>
<dbReference type="EMBL" id="JAJBZT010000001">
    <property type="protein sequence ID" value="MCB6182127.1"/>
    <property type="molecule type" value="Genomic_DNA"/>
</dbReference>